<sequence length="1209" mass="131376">MKKKMKRGQAVLSAWTLIAAMGVTPVLSVSYPNGIATVYAKEAVNEAVEEAGAAPMASPSEARREKEKDSAEGEMAQAGITQTDQKADQDTGTSDLEDKTEPKAEEEENEAGTEEIKTKEPEAGAAEVITDKDELIPVTPSNATPSNAMFYKGALNIWGGMEMSDHFDGEGTEEEPYEINSDKDLKLLAYHVANEEVDGYEGCYFALTRDISLSDTASWLPIGYFTEAGDSEPKPFKGNFNGQGYRVYNLKISDTTQDYAGLFGSVHGAVIENLTVDGQVNAHSKAALLVGETNDSTISNCSSRGQVRGVGVIGGIVGEAYDSVILECTNTAGVLGGTDADGVNEAYAGGICGSVQSSFMSDCTSDTTDSYSALYSEGYVGGIAGNIYETEIYNTYVEGKVGSTSADYIGGLVGRMQSGQVKNGRFAGTIGASTSSTLKTAGLFVGYIEGGTIDLGDDLAYLYTDSEDKYSLNPFGNKLTPQIRLEHHIGAYYSNQRDFSLYQMGSFIKQTNRYFYEELETGVLEIGKENIHHYAPSKTGDPVRGYLITIPAVDHGTLSVLESQNNFAKEINWANPGAVAKGAKVLVYTSPLNETESEPPVYYELVPDSLFWTTDDFDKEEIIHTNGAETSFTMPEGNITLSAKYRAMTNGVILDKTELTFEVEQIRSGSRWNPQIGWKVTVPQKLTATVIPDTAANKNIIWNVKDTDGSSTDIIHVTENGEVSVNQSAKWIQELIKAGVTNQELYPSKKITTEGTNYASVTVTTEAGQKRSSAFVTVNFKITDDTVVPVSDVKLDQSELAFEIVRTLEGDRLNPTERYSVTPSKRLYETITPEYADNKNVKWSVGDADMLRIDSEGIVSAKENAKWVLDLIRAEEERNEEHPYAKKEASGTRSNYVTVTTEDGGKQSVCAVNLSFRTDDRTIAHVASVALDKSELKFSIEKVMTGSRANPSVSYQVTDAQQLTAFVMPEEAENKEVSWNSENEAVVSVSGNGLVTVLPEAAWIKALEKVDADNLARDKYYVSTAAGTMETSIQVLTLDGQKSAECKVIVAFKTTDQTQRPSSGSSGGSSSGGGGGGSSRSVIGSAMSPNSDSAGTWIQDSTGWWYQNKDGSYPAACWQLLTYNGTSEWYHFDEKGYMQTGWFTDTDGNRYYLHAVSDGTRGRMYTGWNLIDGVWYYFNPTSDGTKGSLFMNRQTPDGYRVDASGAWVE</sequence>
<dbReference type="InterPro" id="IPR003343">
    <property type="entry name" value="Big_2"/>
</dbReference>
<dbReference type="RefSeq" id="WP_117623088.1">
    <property type="nucleotide sequence ID" value="NZ_QRQF01000012.1"/>
</dbReference>
<evidence type="ECO:0000313" key="4">
    <source>
        <dbReference type="EMBL" id="RGM04910.1"/>
    </source>
</evidence>
<protein>
    <recommendedName>
        <fullName evidence="3">BIG2 domain-containing protein</fullName>
    </recommendedName>
</protein>
<dbReference type="Pfam" id="PF01473">
    <property type="entry name" value="Choline_bind_1"/>
    <property type="match status" value="1"/>
</dbReference>
<evidence type="ECO:0000259" key="3">
    <source>
        <dbReference type="Pfam" id="PF02368"/>
    </source>
</evidence>
<evidence type="ECO:0000256" key="1">
    <source>
        <dbReference type="ARBA" id="ARBA00022737"/>
    </source>
</evidence>
<feature type="domain" description="BIG2" evidence="3">
    <location>
        <begin position="951"/>
        <end position="998"/>
    </location>
</feature>
<dbReference type="Pfam" id="PF02368">
    <property type="entry name" value="Big_2"/>
    <property type="match status" value="1"/>
</dbReference>
<feature type="compositionally biased region" description="Gly residues" evidence="2">
    <location>
        <begin position="1065"/>
        <end position="1078"/>
    </location>
</feature>
<proteinExistence type="predicted"/>
<dbReference type="InterPro" id="IPR008964">
    <property type="entry name" value="Invasin/intimin_cell_adhesion"/>
</dbReference>
<dbReference type="SUPFAM" id="SSF49373">
    <property type="entry name" value="Invasin/intimin cell-adhesion fragments"/>
    <property type="match status" value="1"/>
</dbReference>
<feature type="region of interest" description="Disordered" evidence="2">
    <location>
        <begin position="50"/>
        <end position="126"/>
    </location>
</feature>
<feature type="compositionally biased region" description="Polar residues" evidence="2">
    <location>
        <begin position="79"/>
        <end position="94"/>
    </location>
</feature>
<dbReference type="AlphaFoldDB" id="A0A3E4U909"/>
<dbReference type="Gene3D" id="2.10.270.10">
    <property type="entry name" value="Cholin Binding"/>
    <property type="match status" value="1"/>
</dbReference>
<dbReference type="Gene3D" id="2.160.20.110">
    <property type="match status" value="2"/>
</dbReference>
<dbReference type="Gene3D" id="2.60.40.1080">
    <property type="match status" value="2"/>
</dbReference>
<accession>A0A3E4U909</accession>
<keyword evidence="1" id="KW-0677">Repeat</keyword>
<feature type="region of interest" description="Disordered" evidence="2">
    <location>
        <begin position="1057"/>
        <end position="1093"/>
    </location>
</feature>
<comment type="caution">
    <text evidence="4">The sequence shown here is derived from an EMBL/GenBank/DDBJ whole genome shotgun (WGS) entry which is preliminary data.</text>
</comment>
<evidence type="ECO:0000313" key="5">
    <source>
        <dbReference type="Proteomes" id="UP000261257"/>
    </source>
</evidence>
<dbReference type="SUPFAM" id="SSF69360">
    <property type="entry name" value="Cell wall binding repeat"/>
    <property type="match status" value="1"/>
</dbReference>
<reference evidence="4 5" key="1">
    <citation type="submission" date="2018-08" db="EMBL/GenBank/DDBJ databases">
        <title>A genome reference for cultivated species of the human gut microbiota.</title>
        <authorList>
            <person name="Zou Y."/>
            <person name="Xue W."/>
            <person name="Luo G."/>
        </authorList>
    </citation>
    <scope>NUCLEOTIDE SEQUENCE [LARGE SCALE GENOMIC DNA]</scope>
    <source>
        <strain evidence="4 5">TF05-11AC</strain>
    </source>
</reference>
<dbReference type="InterPro" id="IPR018337">
    <property type="entry name" value="Cell_wall/Cho-bd_repeat"/>
</dbReference>
<dbReference type="EMBL" id="QSSQ01000008">
    <property type="protein sequence ID" value="RGM04910.1"/>
    <property type="molecule type" value="Genomic_DNA"/>
</dbReference>
<feature type="compositionally biased region" description="Basic and acidic residues" evidence="2">
    <location>
        <begin position="61"/>
        <end position="71"/>
    </location>
</feature>
<organism evidence="4 5">
    <name type="scientific">Hungatella hathewayi</name>
    <dbReference type="NCBI Taxonomy" id="154046"/>
    <lineage>
        <taxon>Bacteria</taxon>
        <taxon>Bacillati</taxon>
        <taxon>Bacillota</taxon>
        <taxon>Clostridia</taxon>
        <taxon>Lachnospirales</taxon>
        <taxon>Lachnospiraceae</taxon>
        <taxon>Hungatella</taxon>
    </lineage>
</organism>
<name>A0A3E4U909_9FIRM</name>
<evidence type="ECO:0000256" key="2">
    <source>
        <dbReference type="SAM" id="MobiDB-lite"/>
    </source>
</evidence>
<feature type="compositionally biased region" description="Acidic residues" evidence="2">
    <location>
        <begin position="104"/>
        <end position="113"/>
    </location>
</feature>
<dbReference type="Proteomes" id="UP000261257">
    <property type="component" value="Unassembled WGS sequence"/>
</dbReference>
<gene>
    <name evidence="4" type="ORF">DXC39_11380</name>
</gene>
<dbReference type="Pfam" id="PF19127">
    <property type="entry name" value="Choline_bind_3"/>
    <property type="match status" value="1"/>
</dbReference>